<proteinExistence type="predicted"/>
<gene>
    <name evidence="2" type="ORF">RAG0_12858</name>
</gene>
<sequence>MVNLLFLTAAAALIRSSSVISWQLDMSKEKLSG</sequence>
<dbReference type="AlphaFoldDB" id="A0A1E1LA41"/>
<protein>
    <submittedName>
        <fullName evidence="2">Uncharacterized protein</fullName>
    </submittedName>
</protein>
<feature type="signal peptide" evidence="1">
    <location>
        <begin position="1"/>
        <end position="16"/>
    </location>
</feature>
<dbReference type="Proteomes" id="UP000178912">
    <property type="component" value="Unassembled WGS sequence"/>
</dbReference>
<name>A0A1E1LA41_9HELO</name>
<accession>A0A1E1LA41</accession>
<keyword evidence="1" id="KW-0732">Signal</keyword>
<feature type="chain" id="PRO_5009446958" evidence="1">
    <location>
        <begin position="17"/>
        <end position="33"/>
    </location>
</feature>
<evidence type="ECO:0000313" key="2">
    <source>
        <dbReference type="EMBL" id="CZT07372.1"/>
    </source>
</evidence>
<keyword evidence="3" id="KW-1185">Reference proteome</keyword>
<organism evidence="2 3">
    <name type="scientific">Rhynchosporium agropyri</name>
    <dbReference type="NCBI Taxonomy" id="914238"/>
    <lineage>
        <taxon>Eukaryota</taxon>
        <taxon>Fungi</taxon>
        <taxon>Dikarya</taxon>
        <taxon>Ascomycota</taxon>
        <taxon>Pezizomycotina</taxon>
        <taxon>Leotiomycetes</taxon>
        <taxon>Helotiales</taxon>
        <taxon>Ploettnerulaceae</taxon>
        <taxon>Rhynchosporium</taxon>
    </lineage>
</organism>
<evidence type="ECO:0000256" key="1">
    <source>
        <dbReference type="SAM" id="SignalP"/>
    </source>
</evidence>
<evidence type="ECO:0000313" key="3">
    <source>
        <dbReference type="Proteomes" id="UP000178912"/>
    </source>
</evidence>
<reference evidence="3" key="1">
    <citation type="submission" date="2016-03" db="EMBL/GenBank/DDBJ databases">
        <authorList>
            <person name="Guldener U."/>
        </authorList>
    </citation>
    <scope>NUCLEOTIDE SEQUENCE [LARGE SCALE GENOMIC DNA]</scope>
    <source>
        <strain evidence="3">04CH-RAC-A.6.1</strain>
    </source>
</reference>
<dbReference type="EMBL" id="FJUX01000095">
    <property type="protein sequence ID" value="CZT07372.1"/>
    <property type="molecule type" value="Genomic_DNA"/>
</dbReference>